<evidence type="ECO:0000256" key="1">
    <source>
        <dbReference type="SAM" id="MobiDB-lite"/>
    </source>
</evidence>
<gene>
    <name evidence="2" type="ORF">Cgig2_005306</name>
</gene>
<feature type="region of interest" description="Disordered" evidence="1">
    <location>
        <begin position="39"/>
        <end position="90"/>
    </location>
</feature>
<comment type="caution">
    <text evidence="2">The sequence shown here is derived from an EMBL/GenBank/DDBJ whole genome shotgun (WGS) entry which is preliminary data.</text>
</comment>
<keyword evidence="3" id="KW-1185">Reference proteome</keyword>
<sequence>MASGSGMTKEYSVGRRHCFSSADLLSLVTALGPRKWLPGPPYRSERVGAPRNSNTSATISVTRGVRSFRSSTELPGLRDKGEEALVEAPSEDELLEEWLVAEPGGPDCIGVLELEEPPPGHQLEPGGSGIVGAGPPLGGQPDSPGHPHLMSKTMT</sequence>
<organism evidence="2 3">
    <name type="scientific">Carnegiea gigantea</name>
    <dbReference type="NCBI Taxonomy" id="171969"/>
    <lineage>
        <taxon>Eukaryota</taxon>
        <taxon>Viridiplantae</taxon>
        <taxon>Streptophyta</taxon>
        <taxon>Embryophyta</taxon>
        <taxon>Tracheophyta</taxon>
        <taxon>Spermatophyta</taxon>
        <taxon>Magnoliopsida</taxon>
        <taxon>eudicotyledons</taxon>
        <taxon>Gunneridae</taxon>
        <taxon>Pentapetalae</taxon>
        <taxon>Caryophyllales</taxon>
        <taxon>Cactineae</taxon>
        <taxon>Cactaceae</taxon>
        <taxon>Cactoideae</taxon>
        <taxon>Echinocereeae</taxon>
        <taxon>Carnegiea</taxon>
    </lineage>
</organism>
<name>A0A9Q1QB68_9CARY</name>
<dbReference type="Proteomes" id="UP001153076">
    <property type="component" value="Unassembled WGS sequence"/>
</dbReference>
<evidence type="ECO:0000313" key="3">
    <source>
        <dbReference type="Proteomes" id="UP001153076"/>
    </source>
</evidence>
<evidence type="ECO:0000313" key="2">
    <source>
        <dbReference type="EMBL" id="KAJ8435254.1"/>
    </source>
</evidence>
<proteinExistence type="predicted"/>
<reference evidence="2" key="1">
    <citation type="submission" date="2022-04" db="EMBL/GenBank/DDBJ databases">
        <title>Carnegiea gigantea Genome sequencing and assembly v2.</title>
        <authorList>
            <person name="Copetti D."/>
            <person name="Sanderson M.J."/>
            <person name="Burquez A."/>
            <person name="Wojciechowski M.F."/>
        </authorList>
    </citation>
    <scope>NUCLEOTIDE SEQUENCE</scope>
    <source>
        <strain evidence="2">SGP5-SGP5p</strain>
        <tissue evidence="2">Aerial part</tissue>
    </source>
</reference>
<dbReference type="AlphaFoldDB" id="A0A9Q1QB68"/>
<dbReference type="EMBL" id="JAKOGI010000426">
    <property type="protein sequence ID" value="KAJ8435254.1"/>
    <property type="molecule type" value="Genomic_DNA"/>
</dbReference>
<feature type="compositionally biased region" description="Gly residues" evidence="1">
    <location>
        <begin position="126"/>
        <end position="137"/>
    </location>
</feature>
<protein>
    <submittedName>
        <fullName evidence="2">Uncharacterized protein</fullName>
    </submittedName>
</protein>
<accession>A0A9Q1QB68</accession>
<feature type="region of interest" description="Disordered" evidence="1">
    <location>
        <begin position="114"/>
        <end position="155"/>
    </location>
</feature>
<feature type="compositionally biased region" description="Polar residues" evidence="1">
    <location>
        <begin position="51"/>
        <end position="61"/>
    </location>
</feature>